<dbReference type="EMBL" id="UYYB01021801">
    <property type="protein sequence ID" value="VDM71733.1"/>
    <property type="molecule type" value="Genomic_DNA"/>
</dbReference>
<dbReference type="Proteomes" id="UP000270094">
    <property type="component" value="Unassembled WGS sequence"/>
</dbReference>
<protein>
    <submittedName>
        <fullName evidence="1">Uncharacterized protein</fullName>
    </submittedName>
</protein>
<reference evidence="1 2" key="1">
    <citation type="submission" date="2018-11" db="EMBL/GenBank/DDBJ databases">
        <authorList>
            <consortium name="Pathogen Informatics"/>
        </authorList>
    </citation>
    <scope>NUCLEOTIDE SEQUENCE [LARGE SCALE GENOMIC DNA]</scope>
</reference>
<sequence>MGKKAQDKANDLNELKQEVKMDEHIIPMEELAARYSSNIETVSSRLFLFD</sequence>
<evidence type="ECO:0000313" key="1">
    <source>
        <dbReference type="EMBL" id="VDM71733.1"/>
    </source>
</evidence>
<accession>A0A3P7IV89</accession>
<dbReference type="OrthoDB" id="10383516at2759"/>
<organism evidence="1 2">
    <name type="scientific">Strongylus vulgaris</name>
    <name type="common">Blood worm</name>
    <dbReference type="NCBI Taxonomy" id="40348"/>
    <lineage>
        <taxon>Eukaryota</taxon>
        <taxon>Metazoa</taxon>
        <taxon>Ecdysozoa</taxon>
        <taxon>Nematoda</taxon>
        <taxon>Chromadorea</taxon>
        <taxon>Rhabditida</taxon>
        <taxon>Rhabditina</taxon>
        <taxon>Rhabditomorpha</taxon>
        <taxon>Strongyloidea</taxon>
        <taxon>Strongylidae</taxon>
        <taxon>Strongylus</taxon>
    </lineage>
</organism>
<keyword evidence="2" id="KW-1185">Reference proteome</keyword>
<dbReference type="AlphaFoldDB" id="A0A3P7IV89"/>
<proteinExistence type="predicted"/>
<name>A0A3P7IV89_STRVU</name>
<evidence type="ECO:0000313" key="2">
    <source>
        <dbReference type="Proteomes" id="UP000270094"/>
    </source>
</evidence>
<gene>
    <name evidence="1" type="ORF">SVUK_LOCUS6731</name>
</gene>